<feature type="transmembrane region" description="Helical" evidence="6">
    <location>
        <begin position="463"/>
        <end position="479"/>
    </location>
</feature>
<keyword evidence="3 6" id="KW-1133">Transmembrane helix</keyword>
<dbReference type="InterPro" id="IPR002656">
    <property type="entry name" value="Acyl_transf_3_dom"/>
</dbReference>
<feature type="transmembrane region" description="Helical" evidence="6">
    <location>
        <begin position="340"/>
        <end position="357"/>
    </location>
</feature>
<feature type="transmembrane region" description="Helical" evidence="6">
    <location>
        <begin position="180"/>
        <end position="201"/>
    </location>
</feature>
<dbReference type="Pfam" id="PF01943">
    <property type="entry name" value="Polysacc_synt"/>
    <property type="match status" value="1"/>
</dbReference>
<feature type="transmembrane region" description="Helical" evidence="6">
    <location>
        <begin position="675"/>
        <end position="695"/>
    </location>
</feature>
<sequence length="1150" mass="123837">MKGALVASAAALGALRVAGMGLGLLVTVILGRTLGPDGLGAYGYAVIILTLAGVPVSYGWGTLLLRRVAAALQDDGWAEAKGMMRRGTQYAAVIALVGAVAAIVFARLAVQPATVSFTASAALLLAAVLFLDQLSALRLAVLRGLNHPVWGQLPEMLLRPGLQIVCFGLVVLLWHGAQLVHAFAALAIGSLAAAVAGILVLRRMSPAPLAAAAPSFHTRAWLGSATVMAGNSGLMLLNSYTDILLLGALGTLQQVGIYRIATQMALLSGFVYTAVNLLATPKFATLRAAGETATLQSTAVFMARLALLGAMPLPLFFLLFGSSPLRLVFGAPFEAAYGPMLVLFAGQAVNAAAGMASSQLMMSGHEGKLLRFTALGVIVNAVVSALLIPRFGIMGAAAGNAVAMAVWNAAAWLGSVRLTGIDTSVIGHFGASRQPRGNTRPPGSGNGARKGGEGMKYRREIDGLRAVAVVPVMLFHAGMTTFSGGFVGVDVFFVISGYLITYIILDEQEQGKFSVARFYERRARRILPALFLVLVFCLPLAWRLLTPVDMREFARSVVAVAAFSSNILFWQQSGYFDTASELKPLLHTWSLAVEEQFYVLFPLLLVFLWRFGRRAAYVALGAILVLSLALAQWGATRAPDATFYLLPTRAWELMVGALGAVFASGRHDRAITDRLAAWGAFAALLGLGLIAYAVFVFDKSLPFPGAYALVPTLGALLIILFARPENLAGRILGSRWCVGVGLVSYSAYLWHQPLLAFARHASINEPPAMLLLSMCAASLVLAYLSWQYVEMPFRGRQFLTRNHVFALSLAGLAVFAAFGVLGDRSNGFRLRWGPEFARFQPEDKNFFRYVGCASNPKKFVAPEHACSYGEGEARIAVVGDSHARALVYELSQAASKRGLKVTQFTYEGCPPILDVYRADQGTDHRCYEHNKATFEYLARKPELHYVVLVARWPLYLERARFDNGEGGVEKGQPTRLDLVANGTRLTTPEKERLAGLQQRMQRTIRSYAAAGKEVIVVQSVPEAGWYVPDYLMKLLSRHGTLAPADGSTSFAVYEARARHATEVFADLRGARNVVLVRPAQHLCNTVVPGRCVTHLNAVPLYRDADHLSNLGVRLIVEDIMRVIPQNALAAVHAPDKADTMPATRTDGALR</sequence>
<gene>
    <name evidence="9" type="ORF">JI746_11750</name>
</gene>
<name>A0ABS1JND6_9BURK</name>
<proteinExistence type="predicted"/>
<evidence type="ECO:0000259" key="7">
    <source>
        <dbReference type="Pfam" id="PF01757"/>
    </source>
</evidence>
<evidence type="ECO:0000256" key="4">
    <source>
        <dbReference type="ARBA" id="ARBA00023136"/>
    </source>
</evidence>
<feature type="transmembrane region" description="Helical" evidence="6">
    <location>
        <begin position="733"/>
        <end position="750"/>
    </location>
</feature>
<evidence type="ECO:0000259" key="8">
    <source>
        <dbReference type="Pfam" id="PF19040"/>
    </source>
</evidence>
<evidence type="ECO:0000256" key="1">
    <source>
        <dbReference type="ARBA" id="ARBA00004141"/>
    </source>
</evidence>
<keyword evidence="2 6" id="KW-0812">Transmembrane</keyword>
<dbReference type="Pfam" id="PF19040">
    <property type="entry name" value="SGNH"/>
    <property type="match status" value="1"/>
</dbReference>
<accession>A0ABS1JND6</accession>
<feature type="transmembrane region" description="Helical" evidence="6">
    <location>
        <begin position="39"/>
        <end position="60"/>
    </location>
</feature>
<feature type="transmembrane region" description="Helical" evidence="6">
    <location>
        <begin position="115"/>
        <end position="135"/>
    </location>
</feature>
<dbReference type="InterPro" id="IPR002797">
    <property type="entry name" value="Polysacc_synth"/>
</dbReference>
<feature type="transmembrane region" description="Helical" evidence="6">
    <location>
        <begin position="616"/>
        <end position="635"/>
    </location>
</feature>
<comment type="caution">
    <text evidence="9">The sequence shown here is derived from an EMBL/GenBank/DDBJ whole genome shotgun (WGS) entry which is preliminary data.</text>
</comment>
<dbReference type="InterPro" id="IPR050879">
    <property type="entry name" value="Acyltransferase_3"/>
</dbReference>
<keyword evidence="10" id="KW-1185">Reference proteome</keyword>
<feature type="transmembrane region" description="Helical" evidence="6">
    <location>
        <begin position="641"/>
        <end position="663"/>
    </location>
</feature>
<feature type="transmembrane region" description="Helical" evidence="6">
    <location>
        <begin position="589"/>
        <end position="609"/>
    </location>
</feature>
<keyword evidence="9" id="KW-0012">Acyltransferase</keyword>
<evidence type="ECO:0000256" key="2">
    <source>
        <dbReference type="ARBA" id="ARBA00022692"/>
    </source>
</evidence>
<dbReference type="GO" id="GO:0016746">
    <property type="term" value="F:acyltransferase activity"/>
    <property type="evidence" value="ECO:0007669"/>
    <property type="project" value="UniProtKB-KW"/>
</dbReference>
<feature type="transmembrane region" description="Helical" evidence="6">
    <location>
        <begin position="299"/>
        <end position="320"/>
    </location>
</feature>
<dbReference type="Proteomes" id="UP000622707">
    <property type="component" value="Unassembled WGS sequence"/>
</dbReference>
<dbReference type="PANTHER" id="PTHR23028:SF53">
    <property type="entry name" value="ACYL_TRANSF_3 DOMAIN-CONTAINING PROTEIN"/>
    <property type="match status" value="1"/>
</dbReference>
<feature type="transmembrane region" description="Helical" evidence="6">
    <location>
        <begin position="260"/>
        <end position="279"/>
    </location>
</feature>
<feature type="transmembrane region" description="Helical" evidence="6">
    <location>
        <begin position="221"/>
        <end position="240"/>
    </location>
</feature>
<feature type="transmembrane region" description="Helical" evidence="6">
    <location>
        <begin position="770"/>
        <end position="789"/>
    </location>
</feature>
<feature type="transmembrane region" description="Helical" evidence="6">
    <location>
        <begin position="485"/>
        <end position="505"/>
    </location>
</feature>
<feature type="domain" description="SGNH" evidence="8">
    <location>
        <begin position="862"/>
        <end position="1119"/>
    </location>
</feature>
<evidence type="ECO:0000256" key="3">
    <source>
        <dbReference type="ARBA" id="ARBA00022989"/>
    </source>
</evidence>
<feature type="transmembrane region" description="Helical" evidence="6">
    <location>
        <begin position="394"/>
        <end position="414"/>
    </location>
</feature>
<organism evidence="9 10">
    <name type="scientific">Ramlibacter alkalitolerans</name>
    <dbReference type="NCBI Taxonomy" id="2039631"/>
    <lineage>
        <taxon>Bacteria</taxon>
        <taxon>Pseudomonadati</taxon>
        <taxon>Pseudomonadota</taxon>
        <taxon>Betaproteobacteria</taxon>
        <taxon>Burkholderiales</taxon>
        <taxon>Comamonadaceae</taxon>
        <taxon>Ramlibacter</taxon>
    </lineage>
</organism>
<evidence type="ECO:0000313" key="10">
    <source>
        <dbReference type="Proteomes" id="UP000622707"/>
    </source>
</evidence>
<dbReference type="EMBL" id="JAEQND010000006">
    <property type="protein sequence ID" value="MBL0425783.1"/>
    <property type="molecule type" value="Genomic_DNA"/>
</dbReference>
<keyword evidence="4 6" id="KW-0472">Membrane</keyword>
<evidence type="ECO:0000256" key="5">
    <source>
        <dbReference type="SAM" id="MobiDB-lite"/>
    </source>
</evidence>
<dbReference type="PANTHER" id="PTHR23028">
    <property type="entry name" value="ACETYLTRANSFERASE"/>
    <property type="match status" value="1"/>
</dbReference>
<feature type="transmembrane region" description="Helical" evidence="6">
    <location>
        <begin position="801"/>
        <end position="821"/>
    </location>
</feature>
<comment type="subcellular location">
    <subcellularLocation>
        <location evidence="1">Membrane</location>
        <topology evidence="1">Multi-pass membrane protein</topology>
    </subcellularLocation>
</comment>
<protein>
    <submittedName>
        <fullName evidence="9">Acyltransferase family protein</fullName>
    </submittedName>
</protein>
<feature type="transmembrane region" description="Helical" evidence="6">
    <location>
        <begin position="369"/>
        <end position="388"/>
    </location>
</feature>
<feature type="transmembrane region" description="Helical" evidence="6">
    <location>
        <begin position="526"/>
        <end position="545"/>
    </location>
</feature>
<feature type="transmembrane region" description="Helical" evidence="6">
    <location>
        <begin position="90"/>
        <end position="109"/>
    </location>
</feature>
<dbReference type="Pfam" id="PF01757">
    <property type="entry name" value="Acyl_transf_3"/>
    <property type="match status" value="1"/>
</dbReference>
<dbReference type="InterPro" id="IPR043968">
    <property type="entry name" value="SGNH"/>
</dbReference>
<feature type="region of interest" description="Disordered" evidence="5">
    <location>
        <begin position="429"/>
        <end position="453"/>
    </location>
</feature>
<reference evidence="9 10" key="1">
    <citation type="journal article" date="2017" name="Int. J. Syst. Evol. Microbiol.">
        <title>Ramlibacter alkalitolerans sp. nov., alkali-tolerant bacterium isolated from soil of ginseng.</title>
        <authorList>
            <person name="Lee D.H."/>
            <person name="Cha C.J."/>
        </authorList>
    </citation>
    <scope>NUCLEOTIDE SEQUENCE [LARGE SCALE GENOMIC DNA]</scope>
    <source>
        <strain evidence="9 10">KACC 19305</strain>
    </source>
</reference>
<feature type="domain" description="Acyltransferase 3" evidence="7">
    <location>
        <begin position="460"/>
        <end position="785"/>
    </location>
</feature>
<feature type="transmembrane region" description="Helical" evidence="6">
    <location>
        <begin position="156"/>
        <end position="174"/>
    </location>
</feature>
<evidence type="ECO:0000313" key="9">
    <source>
        <dbReference type="EMBL" id="MBL0425783.1"/>
    </source>
</evidence>
<evidence type="ECO:0000256" key="6">
    <source>
        <dbReference type="SAM" id="Phobius"/>
    </source>
</evidence>
<dbReference type="RefSeq" id="WP_201689659.1">
    <property type="nucleotide sequence ID" value="NZ_JAEQND010000006.1"/>
</dbReference>
<keyword evidence="9" id="KW-0808">Transferase</keyword>
<feature type="transmembrane region" description="Helical" evidence="6">
    <location>
        <begin position="701"/>
        <end position="721"/>
    </location>
</feature>